<feature type="region of interest" description="Disordered" evidence="1">
    <location>
        <begin position="41"/>
        <end position="68"/>
    </location>
</feature>
<sequence>MPILERRIKVIKEIGCENSIVLQLEEASSVSVVELSNMEKQNQNEAEMKEKNISTLPNRGKKESTNSFKTRQKYKDVFNAAQTAFESAIYATIRAALELS</sequence>
<evidence type="ECO:0000313" key="3">
    <source>
        <dbReference type="Proteomes" id="UP001359559"/>
    </source>
</evidence>
<name>A0AAN9IUU4_CLITE</name>
<gene>
    <name evidence="2" type="ORF">RJT34_21663</name>
</gene>
<organism evidence="2 3">
    <name type="scientific">Clitoria ternatea</name>
    <name type="common">Butterfly pea</name>
    <dbReference type="NCBI Taxonomy" id="43366"/>
    <lineage>
        <taxon>Eukaryota</taxon>
        <taxon>Viridiplantae</taxon>
        <taxon>Streptophyta</taxon>
        <taxon>Embryophyta</taxon>
        <taxon>Tracheophyta</taxon>
        <taxon>Spermatophyta</taxon>
        <taxon>Magnoliopsida</taxon>
        <taxon>eudicotyledons</taxon>
        <taxon>Gunneridae</taxon>
        <taxon>Pentapetalae</taxon>
        <taxon>rosids</taxon>
        <taxon>fabids</taxon>
        <taxon>Fabales</taxon>
        <taxon>Fabaceae</taxon>
        <taxon>Papilionoideae</taxon>
        <taxon>50 kb inversion clade</taxon>
        <taxon>NPAAA clade</taxon>
        <taxon>indigoferoid/millettioid clade</taxon>
        <taxon>Phaseoleae</taxon>
        <taxon>Clitoria</taxon>
    </lineage>
</organism>
<dbReference type="Proteomes" id="UP001359559">
    <property type="component" value="Unassembled WGS sequence"/>
</dbReference>
<dbReference type="AlphaFoldDB" id="A0AAN9IUU4"/>
<proteinExistence type="predicted"/>
<evidence type="ECO:0000256" key="1">
    <source>
        <dbReference type="SAM" id="MobiDB-lite"/>
    </source>
</evidence>
<reference evidence="2 3" key="1">
    <citation type="submission" date="2024-01" db="EMBL/GenBank/DDBJ databases">
        <title>The genomes of 5 underutilized Papilionoideae crops provide insights into root nodulation and disease resistance.</title>
        <authorList>
            <person name="Yuan L."/>
        </authorList>
    </citation>
    <scope>NUCLEOTIDE SEQUENCE [LARGE SCALE GENOMIC DNA]</scope>
    <source>
        <strain evidence="2">LY-2023</strain>
        <tissue evidence="2">Leaf</tissue>
    </source>
</reference>
<comment type="caution">
    <text evidence="2">The sequence shown here is derived from an EMBL/GenBank/DDBJ whole genome shotgun (WGS) entry which is preliminary data.</text>
</comment>
<evidence type="ECO:0000313" key="2">
    <source>
        <dbReference type="EMBL" id="KAK7286576.1"/>
    </source>
</evidence>
<dbReference type="EMBL" id="JAYKXN010000005">
    <property type="protein sequence ID" value="KAK7286576.1"/>
    <property type="molecule type" value="Genomic_DNA"/>
</dbReference>
<keyword evidence="3" id="KW-1185">Reference proteome</keyword>
<protein>
    <submittedName>
        <fullName evidence="2">Uncharacterized protein</fullName>
    </submittedName>
</protein>
<accession>A0AAN9IUU4</accession>